<feature type="region of interest" description="Disordered" evidence="1">
    <location>
        <begin position="88"/>
        <end position="126"/>
    </location>
</feature>
<keyword evidence="3" id="KW-1185">Reference proteome</keyword>
<gene>
    <name evidence="2" type="ORF">CPBP_00960</name>
</gene>
<protein>
    <submittedName>
        <fullName evidence="2">MafB2 adhesin</fullName>
    </submittedName>
</protein>
<organism evidence="2 3">
    <name type="scientific">Candidatus Bodocaedibacter vickermanii</name>
    <dbReference type="NCBI Taxonomy" id="2741701"/>
    <lineage>
        <taxon>Bacteria</taxon>
        <taxon>Pseudomonadati</taxon>
        <taxon>Pseudomonadota</taxon>
        <taxon>Alphaproteobacteria</taxon>
        <taxon>Holosporales</taxon>
        <taxon>Candidatus Paracaedibacteraceae</taxon>
        <taxon>Candidatus Bodocaedibacter</taxon>
    </lineage>
</organism>
<feature type="region of interest" description="Disordered" evidence="1">
    <location>
        <begin position="1"/>
        <end position="63"/>
    </location>
</feature>
<accession>A0A7L9RUI5</accession>
<sequence length="2783" mass="304781">MTSSPLFAAEELRVNDPPSNASNQRATVYSPASQTSKKSVPPVTSPNPALRPESVSRPGLYSLPTRALSRGGAAYPTIDPPCDAIFTVPRPGTPRQGSEPQTTPRPLPTGATCAAQTPRAGSNVRPASVAQAFGETARRSETEVRASRVSDAPSRMLDPISVPNIIPSIVFSTVNSQQQLELNLNINNRTISHTVDLINFSEIGQSQRFVSEEYVTTLTPDEGGIAHIHISRQGRRIAEGAFRVDSNKSTLLIERLVFEESFHINFAGKIIINRLETVSTDTAPSHLFLTSGSAVILGSDVNTNLNQLTINAKTFVQKGELRIYKLSASVEELINDGSMEIQEVVVLRRLKKLTNNASLYFSQPYLSIHVPEFVNDGMLLGNNIGIVSTKGRNSRLIKAKVIDIKCEGVFSNTGGEHDGLMLVDKNQPDGLWGIHGETIKIECKTLENDLQGIIWASKRIDGVFTECQNKGYIRCLEDVSITTRTYIDQAHAVQRRSRTGVTPHTKASLVAYQGLTLKVSDGTIQSSIYGEHAIELLGWSTTSGKLKNLGLISSPGVLLIKNLRLVNSGKIRVESRIMAELRAVLENKGDIESGSVKLHSLEHSKLGTFNCQELTLQQGDIAGLVSARKWIEIGGDVSGQGILKSNNLIRLAERIRDDISIQCKIEAKDIRLSTPNDLTLAQIVGEQACITARYFEIPARYLNDGSEAVKLKSLSITVGDSGRINIALPLSVSDTAVTFKADTITLGDLHVPLGLSLTAEKVVLNGNLSEETARKLHFVAVNELHIVGDFIAPLVWFAPTLHTLVIAPTGRIDVNRFQPNTQELKIHGTVNASGSISLEYFGNAKVLIKGSSAKKAIVSTKNEISFRYRGVLEMEHAEIAASNVLFGVKCEFRIDHIKIHTNVQVIAQDRLSLGCINLDVDESGGVSARQGNVFQGKTVMLVTQDGEMHYRLSRMGIRTLDDGTLMIVTNGELSLPAFEEGGFSFHHGHFKATKVNLPRVNEITIWSGDMTIEFQPDAPKIPSSDPKESPAVMFEIGHHTVILGKLTVTTPDSQVIIDPSATLDVRGGMRINSLRNRGTLISTGGDNYVAQKFLNHGKATLGTLDVWNFESSQKEWGRPNFKITGDLKIQRYFAMHGSNGWVDGSIIFHQGDSGTVWSEYSGFFILCPVRPPAETSWVTTRQEPSSIDRTKMNTYSVLRGDGRGSRLIVGRNIHSPEGRRLERLDIIASDLIVQSGVVDLDVGDAEKIMNLPGALDDPAFKTRVRADDFKLRVKNSRFDLREKKPEVLGDPTQSDALVLLGAQVEGFKMIVVRGKILAQLTPLIIDPRIAYSQDGAPRIEIHVLELSQALVDGLGRMGVSAQSIAATYAGVPRNMVTLFSAGAPSGSLGGQGVSPAAMLHVQTEMLHAVGIPYLNRDARNMGEDFALTAQESVLATVQAAGGRLGPLKVSLLVQEVGLARQTLMAIMSLIQQGDSRPLLVDDSSPVDLAKLEQMLDESELMREFKADIKEITGLHHELISVPEAQRIVRARQPVVDQIAREGLEPLELRPEEMSRFLEGGDRFYAERTLIDGRWVDLARISVSDATRRYWGSDFKGLKVGNNLHLTSQNGSSLFGVIEAQNDLIITVHSGVLELGPQDANTVSVIGGRRRTILHVKDGELLLHPGVKLLGQQVILMADKGIRLSPLVIETWRRKTESAGFLWLGSKTTTTKDISYKERLTLDDGHRGIIIYSKDGDVNVSGAHIGNQESPVVLLAGGNVLMGPLLTDTYHQVDDRGVFSRNTTTVRGQAVKATKISNIPNAVTLEKVLSNPQILEAILADVLGRSTEQHRQLLLTHKDARALRQGTAIIRAMGNVTGKAIDLATVFAEISAGGKIDLSAVDTMEETDSEGWSINFFGGLGQAICNLINSGSKEAVASAEQVAEADRNKAIAQSMGALTAVFSAIVEYWLQEEITKAIEDTPLREMQLWATAVQEERPTDLPKKIWDVVRPFAGVVTANFSGMSESIVNLARLGNQKHSLVGVGAAMTITQGVLEGFKMYEAMKSIKEHGFLKFFQNGFNGIKDEAYSIGLSFYKNYSKKKIQVPGEIKALFSLKMRAGSLLNITGTAMQSFLGDWRAKQIHVGGVKEGTQSRHESGGFSVNPVKLTASVHGEWGREQSVVYRPVYYHFNFLFVGEVDELHMYGGVIRASFGLGRIRKLVLHHKVDTGDQSGGGAGITFPLSPSAMSSGVMDNIKSLSVSISMGGMVRLNGGLCVFDVPGIKVDDWIDLDIPAVQYDNRTNITATVNNTTLGDAAPTGTTAIGSIGMQVGDVPVHMDVPSGIVPGHEGRTYAWHKRTFQELEAKASQRELDEEELKQLLHSKEELEKAAERRKAELLEKRKARTLTPEEAEELQPILDREAAERHTRQQAEVDRRKAEANQLVEERIAKEKVEEKRKELLRSKQRVGTLTPDERDELQDMLDRDAAQRAAQPAAGAAAAAAASAPQHVDPLGGGAYESFEIDEQTMQAITDFDRVLNQMTDPEKEQLDRALSVYDPNKGDAENAAAMEGLPEMKKLHERYSMLGGWTDADNLHPDKSLIDREIIEYHQKIKELEALPTTDSRRSAIEFYQEALDSKYEIKHSGRFAQGMVEGAKLSAEYMVGGYLGGVVLRVLKLGYLYNLGHQVYKAQNVTKNIFMINHATRQITRAERIGSALDKEDLYHRAASFLFDSKGMVHYFLNPKNAVAGRHLYQKITSLNGKHGIVEVLVNDAGKVVHQRFIPGGKIIPKINQEVAKETVKKVSKK</sequence>
<feature type="compositionally biased region" description="Basic and acidic residues" evidence="1">
    <location>
        <begin position="2396"/>
        <end position="2416"/>
    </location>
</feature>
<dbReference type="CDD" id="cd22265">
    <property type="entry name" value="UDM1_RNF168"/>
    <property type="match status" value="1"/>
</dbReference>
<proteinExistence type="predicted"/>
<name>A0A7L9RUI5_9PROT</name>
<reference evidence="2 3" key="1">
    <citation type="submission" date="2020-06" db="EMBL/GenBank/DDBJ databases">
        <title>The endosymbiont of the kinetoplastid Bodo saltans is a Paracaedibacter-like alpha-proteobacterium possessing a putative toxin-antitoxin system.</title>
        <authorList>
            <person name="Midha S."/>
            <person name="Rigden D.J."/>
            <person name="Siozios S."/>
            <person name="Hurst G.D.D."/>
            <person name="Jackson A.P."/>
        </authorList>
    </citation>
    <scope>NUCLEOTIDE SEQUENCE [LARGE SCALE GENOMIC DNA]</scope>
    <source>
        <strain evidence="2">Lake Konstanz</strain>
    </source>
</reference>
<feature type="region of interest" description="Disordered" evidence="1">
    <location>
        <begin position="2379"/>
        <end position="2416"/>
    </location>
</feature>
<dbReference type="KEGG" id="pbal:CPBP_00960"/>
<evidence type="ECO:0000256" key="1">
    <source>
        <dbReference type="SAM" id="MobiDB-lite"/>
    </source>
</evidence>
<evidence type="ECO:0000313" key="3">
    <source>
        <dbReference type="Proteomes" id="UP000594001"/>
    </source>
</evidence>
<evidence type="ECO:0000313" key="2">
    <source>
        <dbReference type="EMBL" id="QOL20179.1"/>
    </source>
</evidence>
<dbReference type="Proteomes" id="UP000594001">
    <property type="component" value="Chromosome"/>
</dbReference>
<dbReference type="EMBL" id="CP054719">
    <property type="protein sequence ID" value="QOL20179.1"/>
    <property type="molecule type" value="Genomic_DNA"/>
</dbReference>
<feature type="compositionally biased region" description="Polar residues" evidence="1">
    <location>
        <begin position="95"/>
        <end position="104"/>
    </location>
</feature>
<feature type="compositionally biased region" description="Polar residues" evidence="1">
    <location>
        <begin position="17"/>
        <end position="38"/>
    </location>
</feature>